<dbReference type="AlphaFoldDB" id="A0A9P1CTQ8"/>
<dbReference type="EMBL" id="CAMXCT010002241">
    <property type="protein sequence ID" value="CAI3996773.1"/>
    <property type="molecule type" value="Genomic_DNA"/>
</dbReference>
<proteinExistence type="predicted"/>
<evidence type="ECO:0000313" key="3">
    <source>
        <dbReference type="Proteomes" id="UP001152797"/>
    </source>
</evidence>
<comment type="caution">
    <text evidence="1">The sequence shown here is derived from an EMBL/GenBank/DDBJ whole genome shotgun (WGS) entry which is preliminary data.</text>
</comment>
<accession>A0A9P1CTQ8</accession>
<organism evidence="1">
    <name type="scientific">Cladocopium goreaui</name>
    <dbReference type="NCBI Taxonomy" id="2562237"/>
    <lineage>
        <taxon>Eukaryota</taxon>
        <taxon>Sar</taxon>
        <taxon>Alveolata</taxon>
        <taxon>Dinophyceae</taxon>
        <taxon>Suessiales</taxon>
        <taxon>Symbiodiniaceae</taxon>
        <taxon>Cladocopium</taxon>
    </lineage>
</organism>
<evidence type="ECO:0000313" key="1">
    <source>
        <dbReference type="EMBL" id="CAI3996773.1"/>
    </source>
</evidence>
<dbReference type="Proteomes" id="UP001152797">
    <property type="component" value="Unassembled WGS sequence"/>
</dbReference>
<sequence length="350" mass="39030">MEGQQPTQQNIVSSLRFYTKEEPLMALDLQLPVCSFGSLVIEYKAPDLGKFLKAMQNNKFDPSSANFEMTWTAAEAPAVSAYETKGMIDQVLSGLPTHADSREHFVRIFGKLTAMGESWGLLLLSMQDKYVISGGRHFRHRLCQHWLEIARDASTSKISEATPIILLKRNRHRGEGGRLTGCEVLGDSFPRNFDDGLQRALNFHGVYPNLEWQNVSHTLLSLDWDPQEGLALLRNLQGKIRSQAPAQFTTLQTQEVTLMVHVQLRLSCLGVAEVQGSINAACVEVLAELLEYKLKIVKFQSVADLETQMKGFEGDAQHRGTLVLVTDLPASTSKIIAGSHRMVLCYNAEE</sequence>
<reference evidence="1" key="1">
    <citation type="submission" date="2022-10" db="EMBL/GenBank/DDBJ databases">
        <authorList>
            <person name="Chen Y."/>
            <person name="Dougan E. K."/>
            <person name="Chan C."/>
            <person name="Rhodes N."/>
            <person name="Thang M."/>
        </authorList>
    </citation>
    <scope>NUCLEOTIDE SEQUENCE</scope>
</reference>
<dbReference type="EMBL" id="CAMXCT030002241">
    <property type="protein sequence ID" value="CAL4784085.1"/>
    <property type="molecule type" value="Genomic_DNA"/>
</dbReference>
<name>A0A9P1CTQ8_9DINO</name>
<protein>
    <submittedName>
        <fullName evidence="1">Uncharacterized protein</fullName>
    </submittedName>
</protein>
<keyword evidence="3" id="KW-1185">Reference proteome</keyword>
<evidence type="ECO:0000313" key="2">
    <source>
        <dbReference type="EMBL" id="CAL1150148.1"/>
    </source>
</evidence>
<gene>
    <name evidence="1" type="ORF">C1SCF055_LOCUS23217</name>
</gene>
<dbReference type="OrthoDB" id="433393at2759"/>
<reference evidence="2" key="2">
    <citation type="submission" date="2024-04" db="EMBL/GenBank/DDBJ databases">
        <authorList>
            <person name="Chen Y."/>
            <person name="Shah S."/>
            <person name="Dougan E. K."/>
            <person name="Thang M."/>
            <person name="Chan C."/>
        </authorList>
    </citation>
    <scope>NUCLEOTIDE SEQUENCE [LARGE SCALE GENOMIC DNA]</scope>
</reference>
<dbReference type="EMBL" id="CAMXCT020002241">
    <property type="protein sequence ID" value="CAL1150148.1"/>
    <property type="molecule type" value="Genomic_DNA"/>
</dbReference>